<dbReference type="Pfam" id="PF00804">
    <property type="entry name" value="Syntaxin"/>
    <property type="match status" value="1"/>
</dbReference>
<dbReference type="SUPFAM" id="SSF47661">
    <property type="entry name" value="t-snare proteins"/>
    <property type="match status" value="1"/>
</dbReference>
<dbReference type="EMBL" id="CYKH01001609">
    <property type="protein sequence ID" value="CUG88023.1"/>
    <property type="molecule type" value="Genomic_DNA"/>
</dbReference>
<evidence type="ECO:0000313" key="3">
    <source>
        <dbReference type="EMBL" id="CUG88023.1"/>
    </source>
</evidence>
<dbReference type="AlphaFoldDB" id="A0A0S4JD65"/>
<dbReference type="InterPro" id="IPR006011">
    <property type="entry name" value="Syntaxin_N"/>
</dbReference>
<gene>
    <name evidence="3" type="ORF">BSAL_01510</name>
</gene>
<dbReference type="VEuPathDB" id="TriTrypDB:BSAL_01510"/>
<keyword evidence="4" id="KW-1185">Reference proteome</keyword>
<dbReference type="GO" id="GO:0016192">
    <property type="term" value="P:vesicle-mediated transport"/>
    <property type="evidence" value="ECO:0007669"/>
    <property type="project" value="InterPro"/>
</dbReference>
<evidence type="ECO:0000313" key="4">
    <source>
        <dbReference type="Proteomes" id="UP000051952"/>
    </source>
</evidence>
<evidence type="ECO:0000256" key="1">
    <source>
        <dbReference type="SAM" id="MobiDB-lite"/>
    </source>
</evidence>
<dbReference type="GO" id="GO:0016020">
    <property type="term" value="C:membrane"/>
    <property type="evidence" value="ECO:0007669"/>
    <property type="project" value="InterPro"/>
</dbReference>
<dbReference type="InterPro" id="IPR010989">
    <property type="entry name" value="SNARE"/>
</dbReference>
<sequence length="156" mass="17377">MNRLAGLHEDSASVTVRRSDSMFSESGQEMTSKPAAEEDDNPLEKFYSQVSEIQGIVRDVQTLTQTLKQKHGEKMQIIDASKATAAADEISELTDKINELAKKGNEKLTAISKGTAELKKTPEDEQNNAGIIKIQQNQHAHLLKMYTNAIHAYHRK</sequence>
<dbReference type="Gene3D" id="1.20.58.70">
    <property type="match status" value="1"/>
</dbReference>
<evidence type="ECO:0000259" key="2">
    <source>
        <dbReference type="Pfam" id="PF00804"/>
    </source>
</evidence>
<feature type="region of interest" description="Disordered" evidence="1">
    <location>
        <begin position="1"/>
        <end position="41"/>
    </location>
</feature>
<feature type="domain" description="Syntaxin N-terminal" evidence="2">
    <location>
        <begin position="41"/>
        <end position="154"/>
    </location>
</feature>
<name>A0A0S4JD65_BODSA</name>
<protein>
    <submittedName>
        <fullName evidence="3">SNARE protein, putative</fullName>
    </submittedName>
</protein>
<reference evidence="4" key="1">
    <citation type="submission" date="2015-09" db="EMBL/GenBank/DDBJ databases">
        <authorList>
            <consortium name="Pathogen Informatics"/>
        </authorList>
    </citation>
    <scope>NUCLEOTIDE SEQUENCE [LARGE SCALE GENOMIC DNA]</scope>
    <source>
        <strain evidence="4">Lake Konstanz</strain>
    </source>
</reference>
<feature type="compositionally biased region" description="Basic and acidic residues" evidence="1">
    <location>
        <begin position="1"/>
        <end position="11"/>
    </location>
</feature>
<accession>A0A0S4JD65</accession>
<feature type="compositionally biased region" description="Polar residues" evidence="1">
    <location>
        <begin position="12"/>
        <end position="31"/>
    </location>
</feature>
<proteinExistence type="predicted"/>
<organism evidence="3 4">
    <name type="scientific">Bodo saltans</name>
    <name type="common">Flagellated protozoan</name>
    <dbReference type="NCBI Taxonomy" id="75058"/>
    <lineage>
        <taxon>Eukaryota</taxon>
        <taxon>Discoba</taxon>
        <taxon>Euglenozoa</taxon>
        <taxon>Kinetoplastea</taxon>
        <taxon>Metakinetoplastina</taxon>
        <taxon>Eubodonida</taxon>
        <taxon>Bodonidae</taxon>
        <taxon>Bodo</taxon>
    </lineage>
</organism>
<dbReference type="Proteomes" id="UP000051952">
    <property type="component" value="Unassembled WGS sequence"/>
</dbReference>